<proteinExistence type="predicted"/>
<comment type="caution">
    <text evidence="1">The sequence shown here is derived from an EMBL/GenBank/DDBJ whole genome shotgun (WGS) entry which is preliminary data.</text>
</comment>
<organism evidence="1 2">
    <name type="scientific">Marinicella litoralis</name>
    <dbReference type="NCBI Taxonomy" id="644220"/>
    <lineage>
        <taxon>Bacteria</taxon>
        <taxon>Pseudomonadati</taxon>
        <taxon>Pseudomonadota</taxon>
        <taxon>Gammaproteobacteria</taxon>
        <taxon>Lysobacterales</taxon>
        <taxon>Marinicellaceae</taxon>
        <taxon>Marinicella</taxon>
    </lineage>
</organism>
<evidence type="ECO:0000313" key="2">
    <source>
        <dbReference type="Proteomes" id="UP000295724"/>
    </source>
</evidence>
<name>A0A4R6XAY0_9GAMM</name>
<gene>
    <name evidence="1" type="ORF">C8D91_2935</name>
</gene>
<sequence>MVFDSSCQAGANGGFVFIGVIGTENKKLNDMVGKGK</sequence>
<reference evidence="1 2" key="1">
    <citation type="submission" date="2019-03" db="EMBL/GenBank/DDBJ databases">
        <title>Genomic Encyclopedia of Type Strains, Phase IV (KMG-IV): sequencing the most valuable type-strain genomes for metagenomic binning, comparative biology and taxonomic classification.</title>
        <authorList>
            <person name="Goeker M."/>
        </authorList>
    </citation>
    <scope>NUCLEOTIDE SEQUENCE [LARGE SCALE GENOMIC DNA]</scope>
    <source>
        <strain evidence="1 2">DSM 25488</strain>
    </source>
</reference>
<keyword evidence="2" id="KW-1185">Reference proteome</keyword>
<accession>A0A4R6XAY0</accession>
<evidence type="ECO:0000313" key="1">
    <source>
        <dbReference type="EMBL" id="TDR14664.1"/>
    </source>
</evidence>
<dbReference type="EMBL" id="SNZB01000009">
    <property type="protein sequence ID" value="TDR14664.1"/>
    <property type="molecule type" value="Genomic_DNA"/>
</dbReference>
<protein>
    <submittedName>
        <fullName evidence="1">Uncharacterized protein</fullName>
    </submittedName>
</protein>
<dbReference type="AlphaFoldDB" id="A0A4R6XAY0"/>
<dbReference type="Proteomes" id="UP000295724">
    <property type="component" value="Unassembled WGS sequence"/>
</dbReference>